<dbReference type="InterPro" id="IPR014908">
    <property type="entry name" value="Nucleoporin_Nup133/Nup155_N"/>
</dbReference>
<reference evidence="7 8" key="1">
    <citation type="journal article" date="2016" name="Proc. Natl. Acad. Sci. U.S.A.">
        <title>Lipid metabolic changes in an early divergent fungus govern the establishment of a mutualistic symbiosis with endobacteria.</title>
        <authorList>
            <person name="Lastovetsky O.A."/>
            <person name="Gaspar M.L."/>
            <person name="Mondo S.J."/>
            <person name="LaButti K.M."/>
            <person name="Sandor L."/>
            <person name="Grigoriev I.V."/>
            <person name="Henry S.A."/>
            <person name="Pawlowska T.E."/>
        </authorList>
    </citation>
    <scope>NUCLEOTIDE SEQUENCE [LARGE SCALE GENOMIC DNA]</scope>
    <source>
        <strain evidence="7 8">ATCC 11559</strain>
    </source>
</reference>
<dbReference type="GO" id="GO:0000972">
    <property type="term" value="P:transcription-dependent tethering of RNA polymerase II gene DNA at nuclear periphery"/>
    <property type="evidence" value="ECO:0007669"/>
    <property type="project" value="TreeGrafter"/>
</dbReference>
<comment type="similarity">
    <text evidence="2">Belongs to the non-repetitive/WGA-negative nucleoporin family.</text>
</comment>
<dbReference type="GO" id="GO:0006405">
    <property type="term" value="P:RNA export from nucleus"/>
    <property type="evidence" value="ECO:0007669"/>
    <property type="project" value="TreeGrafter"/>
</dbReference>
<dbReference type="Pfam" id="PF03177">
    <property type="entry name" value="Nucleoporin_C"/>
    <property type="match status" value="1"/>
</dbReference>
<dbReference type="InterPro" id="IPR004870">
    <property type="entry name" value="Nucleoporin_Nup155"/>
</dbReference>
<proteinExistence type="inferred from homology"/>
<evidence type="ECO:0000259" key="5">
    <source>
        <dbReference type="Pfam" id="PF03177"/>
    </source>
</evidence>
<dbReference type="Gene3D" id="1.25.40.440">
    <property type="entry name" value="Nucleoporin, helical domain, central subdomain"/>
    <property type="match status" value="1"/>
</dbReference>
<evidence type="ECO:0000256" key="4">
    <source>
        <dbReference type="ARBA" id="ARBA00023242"/>
    </source>
</evidence>
<dbReference type="GO" id="GO:0006606">
    <property type="term" value="P:protein import into nucleus"/>
    <property type="evidence" value="ECO:0007669"/>
    <property type="project" value="TreeGrafter"/>
</dbReference>
<dbReference type="InterPro" id="IPR007187">
    <property type="entry name" value="Nucleoporin_Nup133/Nup155_C"/>
</dbReference>
<dbReference type="Pfam" id="PF08801">
    <property type="entry name" value="Nucleoporin_N"/>
    <property type="match status" value="1"/>
</dbReference>
<dbReference type="EMBL" id="KV921473">
    <property type="protein sequence ID" value="ORE14406.1"/>
    <property type="molecule type" value="Genomic_DNA"/>
</dbReference>
<evidence type="ECO:0000313" key="7">
    <source>
        <dbReference type="EMBL" id="ORE14406.1"/>
    </source>
</evidence>
<protein>
    <submittedName>
        <fullName evidence="7">Nucleoporin-domain-containing protein</fullName>
    </submittedName>
</protein>
<comment type="subcellular location">
    <subcellularLocation>
        <location evidence="1">Nucleus</location>
    </subcellularLocation>
</comment>
<evidence type="ECO:0000313" key="8">
    <source>
        <dbReference type="Proteomes" id="UP000242381"/>
    </source>
</evidence>
<dbReference type="Gene3D" id="1.20.58.1780">
    <property type="match status" value="1"/>
</dbReference>
<accession>A0A1X0RQR8</accession>
<dbReference type="InterPro" id="IPR042537">
    <property type="entry name" value="Nucleoporin_Nup155_C_2"/>
</dbReference>
<keyword evidence="4" id="KW-0539">Nucleus</keyword>
<sequence length="966" mass="108427">METSCLEKAFNAIEEASVTLESRSIIDRQFPDLTQTFSNHFVYEKATDTKVKPIALKNSVNMPIIGIEGINQLKPDSPSGIAPKINKAYFAVGKCLYLWDYVNSNNINIYEEEDDIIGIGFAPPKPDVFNSEKICQLLIVSTLSFVKIIAISEDRIDGVRFHKTDMYTNTSGVNMKTILGTNNGRIFMLGNDGNVWELDYRQSEGWFTGKCSKRLHSSGLFSALFLSMNDPVIQLTADETGRILYQLTAHSHIVVTYLGKSGHDYRPIITYTKSQETARLMCPNLPSLDNFRIASIHPVSPCESRAYQLVAVTSSGHRLYYSYHKQGSNLMAEDIPSDLTLIHVRSPPSMIPGQISKTLYKDGVMTLVYNNEQKQSIFTISPDLGKLTKSTAIGRPELVEFVDETTVPGSIVAIAESHCAEYQLNELSAHYTAPTRQLLVLTTCGLCVLAKQRPIDMLFGLVSGTYEDATMRINHFREFLTHFGYSNSCAMLLGLVTSYNSNLYKTNSSAPATSQIITTVTALLQELSGIPSDLSLHEQQYTSRHDGLALFLHRTIRSVWDKPFFSEVFIDGKPAYVNATKKTDLLDVQTILKNLIVFMQSYPTLFPKANANAEEKSIKNMYELAVYVTEAIAFFVYLIDTGDIAFITQNLKAGFKEHLKTASLRQLLTTSGRPLVRELTGSLIEYTFKRQNYDTEYVISTLQQNCGAFCDASVVLLHRATYDIYSARSAPSSQTKAILNNALNILQKIAGQIPASSLAEISKEFASQNYSVYGINIALTCAKARDPNNATNGLLKAGYTPNEATVELFKAKQPFYDVVFDLLLDITRRVPDSTFNDLKKNAYAAAFNSQDIAFHYYIYEKFMNNGIDEELIKTSPAYLEEFLSRQPYSYKRLRLLAKYYKEHEEFEKAANVYIQLAQSQEVTNEERSQYLANASICARSVTAPAKQYEKYHLLQTVNQLDPTQNQ</sequence>
<organism evidence="7 8">
    <name type="scientific">Rhizopus microsporus</name>
    <dbReference type="NCBI Taxonomy" id="58291"/>
    <lineage>
        <taxon>Eukaryota</taxon>
        <taxon>Fungi</taxon>
        <taxon>Fungi incertae sedis</taxon>
        <taxon>Mucoromycota</taxon>
        <taxon>Mucoromycotina</taxon>
        <taxon>Mucoromycetes</taxon>
        <taxon>Mucorales</taxon>
        <taxon>Mucorineae</taxon>
        <taxon>Rhizopodaceae</taxon>
        <taxon>Rhizopus</taxon>
    </lineage>
</organism>
<dbReference type="PANTHER" id="PTHR10350">
    <property type="entry name" value="NUCLEAR PORE COMPLEX PROTEIN NUP155"/>
    <property type="match status" value="1"/>
</dbReference>
<evidence type="ECO:0000256" key="3">
    <source>
        <dbReference type="ARBA" id="ARBA00022448"/>
    </source>
</evidence>
<dbReference type="InterPro" id="IPR042533">
    <property type="entry name" value="Nucleoporin_Nup155_C_1"/>
</dbReference>
<evidence type="ECO:0000256" key="1">
    <source>
        <dbReference type="ARBA" id="ARBA00004123"/>
    </source>
</evidence>
<dbReference type="OMA" id="CQICCIT"/>
<dbReference type="Gene3D" id="1.25.40.450">
    <property type="entry name" value="Nucleoporin, helical domain, N-terminal subdomain"/>
    <property type="match status" value="1"/>
</dbReference>
<dbReference type="PANTHER" id="PTHR10350:SF6">
    <property type="entry name" value="NUCLEAR PORE COMPLEX PROTEIN NUP155"/>
    <property type="match status" value="1"/>
</dbReference>
<dbReference type="GO" id="GO:0044611">
    <property type="term" value="C:nuclear pore inner ring"/>
    <property type="evidence" value="ECO:0007669"/>
    <property type="project" value="TreeGrafter"/>
</dbReference>
<dbReference type="Proteomes" id="UP000242381">
    <property type="component" value="Unassembled WGS sequence"/>
</dbReference>
<name>A0A1X0RQR8_RHIZD</name>
<gene>
    <name evidence="7" type="ORF">BCV71DRAFT_293598</name>
</gene>
<evidence type="ECO:0000256" key="2">
    <source>
        <dbReference type="ARBA" id="ARBA00007373"/>
    </source>
</evidence>
<feature type="domain" description="Nucleoporin Nup133/Nup155-like C-terminal" evidence="5">
    <location>
        <begin position="543"/>
        <end position="958"/>
    </location>
</feature>
<dbReference type="GO" id="GO:0017056">
    <property type="term" value="F:structural constituent of nuclear pore"/>
    <property type="evidence" value="ECO:0007669"/>
    <property type="project" value="InterPro"/>
</dbReference>
<dbReference type="VEuPathDB" id="FungiDB:BCV72DRAFT_339400"/>
<evidence type="ECO:0000259" key="6">
    <source>
        <dbReference type="Pfam" id="PF08801"/>
    </source>
</evidence>
<dbReference type="AlphaFoldDB" id="A0A1X0RQR8"/>
<dbReference type="GO" id="GO:0036228">
    <property type="term" value="P:protein localization to nuclear inner membrane"/>
    <property type="evidence" value="ECO:0007669"/>
    <property type="project" value="TreeGrafter"/>
</dbReference>
<keyword evidence="3" id="KW-0813">Transport</keyword>
<feature type="domain" description="Nucleoporin Nup133/Nup155-like N-terminal" evidence="6">
    <location>
        <begin position="78"/>
        <end position="406"/>
    </location>
</feature>